<comment type="caution">
    <text evidence="2">The sequence shown here is derived from an EMBL/GenBank/DDBJ whole genome shotgun (WGS) entry which is preliminary data.</text>
</comment>
<dbReference type="AlphaFoldDB" id="A0A2N6UF05"/>
<feature type="domain" description="Helicase Helix-turn-helix" evidence="1">
    <location>
        <begin position="255"/>
        <end position="333"/>
    </location>
</feature>
<dbReference type="RefSeq" id="WP_070469041.1">
    <property type="nucleotide sequence ID" value="NZ_PNHQ01000005.1"/>
</dbReference>
<dbReference type="InterPro" id="IPR029491">
    <property type="entry name" value="Helicase_HTH"/>
</dbReference>
<dbReference type="OrthoDB" id="2168040at2"/>
<dbReference type="Proteomes" id="UP000235701">
    <property type="component" value="Unassembled WGS sequence"/>
</dbReference>
<keyword evidence="3" id="KW-1185">Reference proteome</keyword>
<protein>
    <recommendedName>
        <fullName evidence="1">Helicase Helix-turn-helix domain-containing protein</fullName>
    </recommendedName>
</protein>
<evidence type="ECO:0000259" key="1">
    <source>
        <dbReference type="Pfam" id="PF14493"/>
    </source>
</evidence>
<organism evidence="2 3">
    <name type="scientific">Aerococcus viridans</name>
    <dbReference type="NCBI Taxonomy" id="1377"/>
    <lineage>
        <taxon>Bacteria</taxon>
        <taxon>Bacillati</taxon>
        <taxon>Bacillota</taxon>
        <taxon>Bacilli</taxon>
        <taxon>Lactobacillales</taxon>
        <taxon>Aerococcaceae</taxon>
        <taxon>Aerococcus</taxon>
    </lineage>
</organism>
<dbReference type="Pfam" id="PF14493">
    <property type="entry name" value="HTH_40"/>
    <property type="match status" value="1"/>
</dbReference>
<sequence length="358" mass="41386">MDTLLMAIAFKVQALPQNSVYQVLIGKRTATTLFFAFSNHLTAYLGLYPKLQKNVWLSYTQNVEDYISIEAIFRQDNHSEFMELIFDKILPSRNGLIIANHHHKHHLAFKLLLQVLSNHLAENSHYSPIVQDLDIQQFIKSFVLMIKRENADKADLTAIGHSLHQQLIKDLTDFPNQAALLFLEQFEGAQLPAQTLEQAAENHQLSKRAVVITQQAVLDQLYQNWLSGETLEDTTHWLQVFTRGLFNQFPIWNQTTQETLDMFNQGNSLEQIAFKRGLKLSTITEHIIEISLSNPKIIEPLVVELLDLKDIGILITTKPDVTYEGFKDRFGEKAYWLYRYWHIVYQKGDHHDRLASTS</sequence>
<gene>
    <name evidence="2" type="ORF">CJ191_02940</name>
</gene>
<evidence type="ECO:0000313" key="2">
    <source>
        <dbReference type="EMBL" id="PMC80114.1"/>
    </source>
</evidence>
<name>A0A2N6UF05_9LACT</name>
<proteinExistence type="predicted"/>
<reference evidence="2 3" key="1">
    <citation type="submission" date="2017-09" db="EMBL/GenBank/DDBJ databases">
        <title>Bacterial strain isolated from the female urinary microbiota.</title>
        <authorList>
            <person name="Thomas-White K."/>
            <person name="Kumar N."/>
            <person name="Forster S."/>
            <person name="Putonti C."/>
            <person name="Lawley T."/>
            <person name="Wolfe A.J."/>
        </authorList>
    </citation>
    <scope>NUCLEOTIDE SEQUENCE [LARGE SCALE GENOMIC DNA]</scope>
    <source>
        <strain evidence="2 3">UMB0240</strain>
    </source>
</reference>
<accession>A0A2N6UF05</accession>
<dbReference type="EMBL" id="PNHQ01000005">
    <property type="protein sequence ID" value="PMC80114.1"/>
    <property type="molecule type" value="Genomic_DNA"/>
</dbReference>
<evidence type="ECO:0000313" key="3">
    <source>
        <dbReference type="Proteomes" id="UP000235701"/>
    </source>
</evidence>